<organism evidence="3 4">
    <name type="scientific">Pontiella desulfatans</name>
    <dbReference type="NCBI Taxonomy" id="2750659"/>
    <lineage>
        <taxon>Bacteria</taxon>
        <taxon>Pseudomonadati</taxon>
        <taxon>Kiritimatiellota</taxon>
        <taxon>Kiritimatiellia</taxon>
        <taxon>Kiritimatiellales</taxon>
        <taxon>Pontiellaceae</taxon>
        <taxon>Pontiella</taxon>
    </lineage>
</organism>
<dbReference type="Gene3D" id="2.60.120.560">
    <property type="entry name" value="Exo-inulinase, domain 1"/>
    <property type="match status" value="1"/>
</dbReference>
<dbReference type="RefSeq" id="WP_136077924.1">
    <property type="nucleotide sequence ID" value="NZ_CAAHFG010000001.1"/>
</dbReference>
<evidence type="ECO:0000259" key="2">
    <source>
        <dbReference type="Pfam" id="PF06439"/>
    </source>
</evidence>
<reference evidence="3 4" key="1">
    <citation type="submission" date="2019-04" db="EMBL/GenBank/DDBJ databases">
        <authorList>
            <person name="Van Vliet M D."/>
        </authorList>
    </citation>
    <scope>NUCLEOTIDE SEQUENCE [LARGE SCALE GENOMIC DNA]</scope>
    <source>
        <strain evidence="3 4">F1</strain>
    </source>
</reference>
<dbReference type="InterPro" id="IPR010496">
    <property type="entry name" value="AL/BT2_dom"/>
</dbReference>
<name>A0A6C2TX44_PONDE</name>
<sequence>MTFKQTKTKIGMLAALLINVMAIGAETSNEGWIQLFNGTDIDDWIVKLNHHEMGDNFGDTFRVEDGLLKVRYDKYEEFGERFGHLYYKQPFSNYHLVVEYRFVGKLHEGAPQYADLNSGVMLHAQNPKTILKDQNWPIAVELQFLAGQPNNKPRATGNVCTPGTHIVYKGALTEKHVVQSTAETYPPGEWVRAEAIVDGSNRIVHIINGKKVLEYSQPQIGGGVIAGYDPDLFVLGKLLTEGFIGLQAEGQPIDFRKVELKLLQPDRRDKPLPTTTDQ</sequence>
<evidence type="ECO:0000313" key="3">
    <source>
        <dbReference type="EMBL" id="VGO12240.1"/>
    </source>
</evidence>
<keyword evidence="4" id="KW-1185">Reference proteome</keyword>
<proteinExistence type="predicted"/>
<keyword evidence="1" id="KW-0732">Signal</keyword>
<protein>
    <recommendedName>
        <fullName evidence="2">3-keto-alpha-glucoside-1,2-lyase/3-keto-2-hydroxy-glucal hydratase domain-containing protein</fullName>
    </recommendedName>
</protein>
<gene>
    <name evidence="3" type="ORF">PDESU_00791</name>
</gene>
<accession>A0A6C2TX44</accession>
<dbReference type="EMBL" id="CAAHFG010000001">
    <property type="protein sequence ID" value="VGO12240.1"/>
    <property type="molecule type" value="Genomic_DNA"/>
</dbReference>
<dbReference type="GO" id="GO:0016787">
    <property type="term" value="F:hydrolase activity"/>
    <property type="evidence" value="ECO:0007669"/>
    <property type="project" value="InterPro"/>
</dbReference>
<dbReference type="Proteomes" id="UP000366872">
    <property type="component" value="Unassembled WGS sequence"/>
</dbReference>
<dbReference type="Pfam" id="PF06439">
    <property type="entry name" value="3keto-disac_hyd"/>
    <property type="match status" value="1"/>
</dbReference>
<evidence type="ECO:0000256" key="1">
    <source>
        <dbReference type="SAM" id="SignalP"/>
    </source>
</evidence>
<evidence type="ECO:0000313" key="4">
    <source>
        <dbReference type="Proteomes" id="UP000366872"/>
    </source>
</evidence>
<feature type="chain" id="PRO_5025648232" description="3-keto-alpha-glucoside-1,2-lyase/3-keto-2-hydroxy-glucal hydratase domain-containing protein" evidence="1">
    <location>
        <begin position="25"/>
        <end position="278"/>
    </location>
</feature>
<dbReference type="AlphaFoldDB" id="A0A6C2TX44"/>
<feature type="signal peptide" evidence="1">
    <location>
        <begin position="1"/>
        <end position="24"/>
    </location>
</feature>
<feature type="domain" description="3-keto-alpha-glucoside-1,2-lyase/3-keto-2-hydroxy-glucal hydratase" evidence="2">
    <location>
        <begin position="31"/>
        <end position="261"/>
    </location>
</feature>